<dbReference type="InterPro" id="IPR042086">
    <property type="entry name" value="MeTrfase_capping"/>
</dbReference>
<dbReference type="GO" id="GO:0032259">
    <property type="term" value="P:methylation"/>
    <property type="evidence" value="ECO:0007669"/>
    <property type="project" value="UniProtKB-KW"/>
</dbReference>
<organism evidence="5 6">
    <name type="scientific">Quercus rubra</name>
    <name type="common">Northern red oak</name>
    <name type="synonym">Quercus borealis</name>
    <dbReference type="NCBI Taxonomy" id="3512"/>
    <lineage>
        <taxon>Eukaryota</taxon>
        <taxon>Viridiplantae</taxon>
        <taxon>Streptophyta</taxon>
        <taxon>Embryophyta</taxon>
        <taxon>Tracheophyta</taxon>
        <taxon>Spermatophyta</taxon>
        <taxon>Magnoliopsida</taxon>
        <taxon>eudicotyledons</taxon>
        <taxon>Gunneridae</taxon>
        <taxon>Pentapetalae</taxon>
        <taxon>rosids</taxon>
        <taxon>fabids</taxon>
        <taxon>Fagales</taxon>
        <taxon>Fagaceae</taxon>
        <taxon>Quercus</taxon>
    </lineage>
</organism>
<evidence type="ECO:0000313" key="5">
    <source>
        <dbReference type="EMBL" id="KAK4567593.1"/>
    </source>
</evidence>
<evidence type="ECO:0000256" key="2">
    <source>
        <dbReference type="ARBA" id="ARBA00022679"/>
    </source>
</evidence>
<protein>
    <recommendedName>
        <fullName evidence="7">S-adenosylmethionine-dependent methyltransferase</fullName>
    </recommendedName>
</protein>
<keyword evidence="3" id="KW-0479">Metal-binding</keyword>
<proteinExistence type="predicted"/>
<reference evidence="5 6" key="1">
    <citation type="journal article" date="2023" name="G3 (Bethesda)">
        <title>A haplotype-resolved chromosome-scale genome for Quercus rubra L. provides insights into the genetics of adaptive traits for red oak species.</title>
        <authorList>
            <person name="Kapoor B."/>
            <person name="Jenkins J."/>
            <person name="Schmutz J."/>
            <person name="Zhebentyayeva T."/>
            <person name="Kuelheim C."/>
            <person name="Coggeshall M."/>
            <person name="Heim C."/>
            <person name="Lasky J.R."/>
            <person name="Leites L."/>
            <person name="Islam-Faridi N."/>
            <person name="Romero-Severson J."/>
            <person name="DeLeo V.L."/>
            <person name="Lucas S.M."/>
            <person name="Lazic D."/>
            <person name="Gailing O."/>
            <person name="Carlson J."/>
            <person name="Staton M."/>
        </authorList>
    </citation>
    <scope>NUCLEOTIDE SEQUENCE [LARGE SCALE GENOMIC DNA]</scope>
    <source>
        <strain evidence="5">Pseudo-F2</strain>
    </source>
</reference>
<dbReference type="InterPro" id="IPR005299">
    <property type="entry name" value="MeTrfase_7"/>
</dbReference>
<dbReference type="GO" id="GO:0046872">
    <property type="term" value="F:metal ion binding"/>
    <property type="evidence" value="ECO:0007669"/>
    <property type="project" value="UniProtKB-KW"/>
</dbReference>
<evidence type="ECO:0008006" key="7">
    <source>
        <dbReference type="Google" id="ProtNLM"/>
    </source>
</evidence>
<accession>A0AAN7IF05</accession>
<dbReference type="Gene3D" id="1.10.1200.270">
    <property type="entry name" value="Methyltransferase, alpha-helical capping domain"/>
    <property type="match status" value="1"/>
</dbReference>
<name>A0AAN7IF05_QUERU</name>
<evidence type="ECO:0000313" key="6">
    <source>
        <dbReference type="Proteomes" id="UP001324115"/>
    </source>
</evidence>
<dbReference type="Pfam" id="PF03492">
    <property type="entry name" value="Methyltransf_7"/>
    <property type="match status" value="1"/>
</dbReference>
<dbReference type="SUPFAM" id="SSF53335">
    <property type="entry name" value="S-adenosyl-L-methionine-dependent methyltransferases"/>
    <property type="match status" value="1"/>
</dbReference>
<evidence type="ECO:0000256" key="1">
    <source>
        <dbReference type="ARBA" id="ARBA00022603"/>
    </source>
</evidence>
<dbReference type="EMBL" id="JAXUIC010000010">
    <property type="protein sequence ID" value="KAK4567593.1"/>
    <property type="molecule type" value="Genomic_DNA"/>
</dbReference>
<evidence type="ECO:0000256" key="3">
    <source>
        <dbReference type="ARBA" id="ARBA00022723"/>
    </source>
</evidence>
<evidence type="ECO:0000256" key="4">
    <source>
        <dbReference type="ARBA" id="ARBA00022842"/>
    </source>
</evidence>
<dbReference type="Proteomes" id="UP001324115">
    <property type="component" value="Unassembled WGS sequence"/>
</dbReference>
<dbReference type="AlphaFoldDB" id="A0AAN7IF05"/>
<comment type="caution">
    <text evidence="5">The sequence shown here is derived from an EMBL/GenBank/DDBJ whole genome shotgun (WGS) entry which is preliminary data.</text>
</comment>
<keyword evidence="6" id="KW-1185">Reference proteome</keyword>
<dbReference type="InterPro" id="IPR029063">
    <property type="entry name" value="SAM-dependent_MTases_sf"/>
</dbReference>
<dbReference type="Gene3D" id="3.40.50.150">
    <property type="entry name" value="Vaccinia Virus protein VP39"/>
    <property type="match status" value="1"/>
</dbReference>
<gene>
    <name evidence="5" type="ORF">RGQ29_003381</name>
</gene>
<dbReference type="PANTHER" id="PTHR31009">
    <property type="entry name" value="S-ADENOSYL-L-METHIONINE:CARBOXYL METHYLTRANSFERASE FAMILY PROTEIN"/>
    <property type="match status" value="1"/>
</dbReference>
<keyword evidence="4" id="KW-0460">Magnesium</keyword>
<keyword evidence="2" id="KW-0808">Transferase</keyword>
<dbReference type="GO" id="GO:0008168">
    <property type="term" value="F:methyltransferase activity"/>
    <property type="evidence" value="ECO:0007669"/>
    <property type="project" value="UniProtKB-KW"/>
</dbReference>
<keyword evidence="1" id="KW-0489">Methyltransferase</keyword>
<sequence>MAAEQTSRTIEAYPMKGGDGVHSYANNSSYQGRVNNTAKRLITEAVVEILDIENFASSNTFRIADLGCSVGPNTFFAVQNIIEAVQFKYQCQGLDSQLPEFQVLFSDHTSNDFNTLFSSLPLDRKYYAAGVPGSFYGRLFPIGSLHFVHSSYTNHWLSRVPNPVVDKSSPAWNKGRIHYTSAKDEVIKAYEAQYIEDMEYFLHARAQEVVRGGLVALIVSGRPNGIHHSQTTQNIIFDLLGSCLMDMAKRRIVSEEEVDSFNMPLYYMSPHELEAAVDRNGYFSIERMEDLPPIQEIITSTIPKSQRIASHLRATLDGLIKTHFGDAILDELFDSLSKKIEEGMPMLISGGSVNFFALLRRKAMD</sequence>